<dbReference type="GO" id="GO:0007186">
    <property type="term" value="P:G protein-coupled receptor signaling pathway"/>
    <property type="evidence" value="ECO:0007669"/>
    <property type="project" value="InterPro"/>
</dbReference>
<dbReference type="AlphaFoldDB" id="A0A9D4FUK8"/>
<feature type="signal peptide" evidence="7">
    <location>
        <begin position="1"/>
        <end position="23"/>
    </location>
</feature>
<feature type="domain" description="GPR180/TMEM145 transmembrane" evidence="8">
    <location>
        <begin position="176"/>
        <end position="402"/>
    </location>
</feature>
<comment type="subcellular location">
    <subcellularLocation>
        <location evidence="1">Membrane</location>
        <topology evidence="1">Multi-pass membrane protein</topology>
    </subcellularLocation>
</comment>
<feature type="transmembrane region" description="Helical" evidence="6">
    <location>
        <begin position="284"/>
        <end position="301"/>
    </location>
</feature>
<evidence type="ECO:0008006" key="12">
    <source>
        <dbReference type="Google" id="ProtNLM"/>
    </source>
</evidence>
<dbReference type="GO" id="GO:0019236">
    <property type="term" value="P:response to pheromone"/>
    <property type="evidence" value="ECO:0007669"/>
    <property type="project" value="InterPro"/>
</dbReference>
<evidence type="ECO:0000256" key="1">
    <source>
        <dbReference type="ARBA" id="ARBA00004141"/>
    </source>
</evidence>
<sequence length="436" mass="49886">MTPFSIIVPLFLIEILSLRLVCPKTIKGTVNSYQARQEKGLYLSSFCFHGDGALLYTFNTTVRTSAHFYMFLKEDWENILPDTDCVSRFQQARSVYEVTSSFGNQTVTNFATPRVWYIVFADAHTCQEYPLSDLDDDKLNYLYYDIQLLNPDALGNAKEHFSDEETGLLRFYQLLALAYFVLGCICVPRLVEPFSSGGPMQLVIQLLSVSTGLQAVGAFIMMMHLRKYSRDGIGSPMFEMLSEFFDVLSQFAMLYMLLSLSLGWTLGTTQRHNTHLKMIRKKPAAKVVAILAVIQGSLFLWEQYQDQTHRLYHAHRTLAGSALLVLRIVLAGLFGWNLYTTVSSERSIMKREFYVSFTKSCMLWFLSYPVIVIVAGLFSEYLRYKIITMSVVLCQSLAVVLLYRLFLSRSLYWEVSALSSTLPLRMDKTMSLKIYS</sequence>
<dbReference type="PANTHER" id="PTHR23252:SF29">
    <property type="entry name" value="INTEGRAL MEMBRANE PROTEIN GPR180"/>
    <property type="match status" value="1"/>
</dbReference>
<proteinExistence type="predicted"/>
<name>A0A9D4FUK8_DREPO</name>
<keyword evidence="7" id="KW-0732">Signal</keyword>
<feature type="transmembrane region" description="Helical" evidence="6">
    <location>
        <begin position="244"/>
        <end position="264"/>
    </location>
</feature>
<evidence type="ECO:0000313" key="11">
    <source>
        <dbReference type="Proteomes" id="UP000828390"/>
    </source>
</evidence>
<feature type="transmembrane region" description="Helical" evidence="6">
    <location>
        <begin position="362"/>
        <end position="379"/>
    </location>
</feature>
<evidence type="ECO:0000256" key="2">
    <source>
        <dbReference type="ARBA" id="ARBA00022692"/>
    </source>
</evidence>
<keyword evidence="11" id="KW-1185">Reference proteome</keyword>
<dbReference type="EMBL" id="JAIWYP010000006">
    <property type="protein sequence ID" value="KAH3803909.1"/>
    <property type="molecule type" value="Genomic_DNA"/>
</dbReference>
<dbReference type="PANTHER" id="PTHR23252">
    <property type="entry name" value="INTIMAL THICKNESS RECEPTOR-RELATED"/>
    <property type="match status" value="1"/>
</dbReference>
<organism evidence="10 11">
    <name type="scientific">Dreissena polymorpha</name>
    <name type="common">Zebra mussel</name>
    <name type="synonym">Mytilus polymorpha</name>
    <dbReference type="NCBI Taxonomy" id="45954"/>
    <lineage>
        <taxon>Eukaryota</taxon>
        <taxon>Metazoa</taxon>
        <taxon>Spiralia</taxon>
        <taxon>Lophotrochozoa</taxon>
        <taxon>Mollusca</taxon>
        <taxon>Bivalvia</taxon>
        <taxon>Autobranchia</taxon>
        <taxon>Heteroconchia</taxon>
        <taxon>Euheterodonta</taxon>
        <taxon>Imparidentia</taxon>
        <taxon>Neoheterodontei</taxon>
        <taxon>Myida</taxon>
        <taxon>Dreissenoidea</taxon>
        <taxon>Dreissenidae</taxon>
        <taxon>Dreissena</taxon>
    </lineage>
</organism>
<dbReference type="OrthoDB" id="45670at2759"/>
<feature type="transmembrane region" description="Helical" evidence="6">
    <location>
        <begin position="386"/>
        <end position="406"/>
    </location>
</feature>
<feature type="transmembrane region" description="Helical" evidence="6">
    <location>
        <begin position="203"/>
        <end position="223"/>
    </location>
</feature>
<reference evidence="10" key="2">
    <citation type="submission" date="2020-11" db="EMBL/GenBank/DDBJ databases">
        <authorList>
            <person name="McCartney M.A."/>
            <person name="Auch B."/>
            <person name="Kono T."/>
            <person name="Mallez S."/>
            <person name="Becker A."/>
            <person name="Gohl D.M."/>
            <person name="Silverstein K.A.T."/>
            <person name="Koren S."/>
            <person name="Bechman K.B."/>
            <person name="Herman A."/>
            <person name="Abrahante J.E."/>
            <person name="Garbe J."/>
        </authorList>
    </citation>
    <scope>NUCLEOTIDE SEQUENCE</scope>
    <source>
        <strain evidence="10">Duluth1</strain>
        <tissue evidence="10">Whole animal</tissue>
    </source>
</reference>
<evidence type="ECO:0000259" key="8">
    <source>
        <dbReference type="Pfam" id="PF10192"/>
    </source>
</evidence>
<feature type="domain" description="GPR180-like N-terminal" evidence="9">
    <location>
        <begin position="25"/>
        <end position="128"/>
    </location>
</feature>
<dbReference type="Proteomes" id="UP000828390">
    <property type="component" value="Unassembled WGS sequence"/>
</dbReference>
<comment type="caution">
    <text evidence="10">The sequence shown here is derived from an EMBL/GenBank/DDBJ whole genome shotgun (WGS) entry which is preliminary data.</text>
</comment>
<evidence type="ECO:0000256" key="7">
    <source>
        <dbReference type="SAM" id="SignalP"/>
    </source>
</evidence>
<accession>A0A9D4FUK8</accession>
<keyword evidence="4 6" id="KW-0472">Membrane</keyword>
<dbReference type="GO" id="GO:0016020">
    <property type="term" value="C:membrane"/>
    <property type="evidence" value="ECO:0007669"/>
    <property type="project" value="UniProtKB-SubCell"/>
</dbReference>
<evidence type="ECO:0000256" key="4">
    <source>
        <dbReference type="ARBA" id="ARBA00023136"/>
    </source>
</evidence>
<evidence type="ECO:0000256" key="6">
    <source>
        <dbReference type="SAM" id="Phobius"/>
    </source>
</evidence>
<keyword evidence="5" id="KW-0325">Glycoprotein</keyword>
<evidence type="ECO:0000256" key="5">
    <source>
        <dbReference type="ARBA" id="ARBA00023180"/>
    </source>
</evidence>
<dbReference type="InterPro" id="IPR047831">
    <property type="entry name" value="GPR180/TMEM145"/>
</dbReference>
<evidence type="ECO:0000313" key="10">
    <source>
        <dbReference type="EMBL" id="KAH3803909.1"/>
    </source>
</evidence>
<keyword evidence="3 6" id="KW-1133">Transmembrane helix</keyword>
<dbReference type="Pfam" id="PF10192">
    <property type="entry name" value="GPR180-TMEM145_TM"/>
    <property type="match status" value="1"/>
</dbReference>
<feature type="chain" id="PRO_5038932009" description="Intimal thickness related receptor IRP domain-containing protein" evidence="7">
    <location>
        <begin position="24"/>
        <end position="436"/>
    </location>
</feature>
<feature type="transmembrane region" description="Helical" evidence="6">
    <location>
        <begin position="171"/>
        <end position="191"/>
    </location>
</feature>
<protein>
    <recommendedName>
        <fullName evidence="12">Intimal thickness related receptor IRP domain-containing protein</fullName>
    </recommendedName>
</protein>
<dbReference type="InterPro" id="IPR019336">
    <property type="entry name" value="GPR180/TMEM145_TM"/>
</dbReference>
<evidence type="ECO:0000256" key="3">
    <source>
        <dbReference type="ARBA" id="ARBA00022989"/>
    </source>
</evidence>
<dbReference type="Pfam" id="PF21870">
    <property type="entry name" value="GP180_GOLD"/>
    <property type="match status" value="1"/>
</dbReference>
<gene>
    <name evidence="10" type="ORF">DPMN_132181</name>
</gene>
<feature type="transmembrane region" description="Helical" evidence="6">
    <location>
        <begin position="322"/>
        <end position="342"/>
    </location>
</feature>
<reference evidence="10" key="1">
    <citation type="journal article" date="2019" name="bioRxiv">
        <title>The Genome of the Zebra Mussel, Dreissena polymorpha: A Resource for Invasive Species Research.</title>
        <authorList>
            <person name="McCartney M.A."/>
            <person name="Auch B."/>
            <person name="Kono T."/>
            <person name="Mallez S."/>
            <person name="Zhang Y."/>
            <person name="Obille A."/>
            <person name="Becker A."/>
            <person name="Abrahante J.E."/>
            <person name="Garbe J."/>
            <person name="Badalamenti J.P."/>
            <person name="Herman A."/>
            <person name="Mangelson H."/>
            <person name="Liachko I."/>
            <person name="Sullivan S."/>
            <person name="Sone E.D."/>
            <person name="Koren S."/>
            <person name="Silverstein K.A.T."/>
            <person name="Beckman K.B."/>
            <person name="Gohl D.M."/>
        </authorList>
    </citation>
    <scope>NUCLEOTIDE SEQUENCE</scope>
    <source>
        <strain evidence="10">Duluth1</strain>
        <tissue evidence="10">Whole animal</tissue>
    </source>
</reference>
<dbReference type="InterPro" id="IPR053880">
    <property type="entry name" value="GPR180-like_N"/>
</dbReference>
<keyword evidence="2 6" id="KW-0812">Transmembrane</keyword>
<evidence type="ECO:0000259" key="9">
    <source>
        <dbReference type="Pfam" id="PF21870"/>
    </source>
</evidence>